<gene>
    <name evidence="1" type="ORF">KP78_00460</name>
</gene>
<name>A0A0C2W7H3_9BACL</name>
<dbReference type="EMBL" id="JXRP01000003">
    <property type="protein sequence ID" value="KIL52511.1"/>
    <property type="molecule type" value="Genomic_DNA"/>
</dbReference>
<evidence type="ECO:0000313" key="2">
    <source>
        <dbReference type="Proteomes" id="UP000031938"/>
    </source>
</evidence>
<dbReference type="STRING" id="889306.KP78_00460"/>
<proteinExistence type="predicted"/>
<protein>
    <submittedName>
        <fullName evidence="1">Uncharacterized protein</fullName>
    </submittedName>
</protein>
<reference evidence="1 2" key="1">
    <citation type="submission" date="2015-01" db="EMBL/GenBank/DDBJ databases">
        <title>Genome sequencing of Jeotgalibacillus soli.</title>
        <authorList>
            <person name="Goh K.M."/>
            <person name="Chan K.-G."/>
            <person name="Yaakop A.S."/>
            <person name="Ee R."/>
            <person name="Gan H.M."/>
            <person name="Chan C.S."/>
        </authorList>
    </citation>
    <scope>NUCLEOTIDE SEQUENCE [LARGE SCALE GENOMIC DNA]</scope>
    <source>
        <strain evidence="1 2">P9</strain>
    </source>
</reference>
<organism evidence="1 2">
    <name type="scientific">Jeotgalibacillus soli</name>
    <dbReference type="NCBI Taxonomy" id="889306"/>
    <lineage>
        <taxon>Bacteria</taxon>
        <taxon>Bacillati</taxon>
        <taxon>Bacillota</taxon>
        <taxon>Bacilli</taxon>
        <taxon>Bacillales</taxon>
        <taxon>Caryophanaceae</taxon>
        <taxon>Jeotgalibacillus</taxon>
    </lineage>
</organism>
<evidence type="ECO:0000313" key="1">
    <source>
        <dbReference type="EMBL" id="KIL52511.1"/>
    </source>
</evidence>
<dbReference type="PATRIC" id="fig|889306.3.peg.45"/>
<keyword evidence="2" id="KW-1185">Reference proteome</keyword>
<dbReference type="AlphaFoldDB" id="A0A0C2W7H3"/>
<accession>A0A0C2W7H3</accession>
<dbReference type="Proteomes" id="UP000031938">
    <property type="component" value="Unassembled WGS sequence"/>
</dbReference>
<comment type="caution">
    <text evidence="1">The sequence shown here is derived from an EMBL/GenBank/DDBJ whole genome shotgun (WGS) entry which is preliminary data.</text>
</comment>
<sequence>MLLNQSHLLKETWLKISWVFFFIRDNSDKMNNVDYNHLKKASLLLK</sequence>